<dbReference type="Proteomes" id="UP000546642">
    <property type="component" value="Unassembled WGS sequence"/>
</dbReference>
<reference evidence="2 3" key="1">
    <citation type="submission" date="2020-08" db="EMBL/GenBank/DDBJ databases">
        <title>Sequencing the genomes of 1000 actinobacteria strains.</title>
        <authorList>
            <person name="Klenk H.-P."/>
        </authorList>
    </citation>
    <scope>NUCLEOTIDE SEQUENCE [LARGE SCALE GENOMIC DNA]</scope>
    <source>
        <strain evidence="2 3">DSM 46659</strain>
    </source>
</reference>
<feature type="region of interest" description="Disordered" evidence="1">
    <location>
        <begin position="1"/>
        <end position="130"/>
    </location>
</feature>
<feature type="compositionally biased region" description="Low complexity" evidence="1">
    <location>
        <begin position="1"/>
        <end position="27"/>
    </location>
</feature>
<comment type="caution">
    <text evidence="2">The sequence shown here is derived from an EMBL/GenBank/DDBJ whole genome shotgun (WGS) entry which is preliminary data.</text>
</comment>
<organism evidence="2 3">
    <name type="scientific">Nocardiopsis mwathae</name>
    <dbReference type="NCBI Taxonomy" id="1472723"/>
    <lineage>
        <taxon>Bacteria</taxon>
        <taxon>Bacillati</taxon>
        <taxon>Actinomycetota</taxon>
        <taxon>Actinomycetes</taxon>
        <taxon>Streptosporangiales</taxon>
        <taxon>Nocardiopsidaceae</taxon>
        <taxon>Nocardiopsis</taxon>
    </lineage>
</organism>
<sequence length="130" mass="14140">MRGPDAGPWPRGRWAAAASGAARIPGAVDDHSRRACGAMPPGRKTATAAAFRHGTQHRRTRPYRSRTYGTVERSERTMSGERACARPHRSATETRRASAGRPNPGDRHRFHPAMSGPPASRVTGLAEQYD</sequence>
<dbReference type="AlphaFoldDB" id="A0A7W9YIT6"/>
<evidence type="ECO:0000313" key="3">
    <source>
        <dbReference type="Proteomes" id="UP000546642"/>
    </source>
</evidence>
<gene>
    <name evidence="2" type="ORF">HNR23_002992</name>
</gene>
<keyword evidence="3" id="KW-1185">Reference proteome</keyword>
<dbReference type="EMBL" id="JACHDS010000001">
    <property type="protein sequence ID" value="MBB6172932.1"/>
    <property type="molecule type" value="Genomic_DNA"/>
</dbReference>
<evidence type="ECO:0000256" key="1">
    <source>
        <dbReference type="SAM" id="MobiDB-lite"/>
    </source>
</evidence>
<evidence type="ECO:0000313" key="2">
    <source>
        <dbReference type="EMBL" id="MBB6172932.1"/>
    </source>
</evidence>
<dbReference type="InterPro" id="IPR012337">
    <property type="entry name" value="RNaseH-like_sf"/>
</dbReference>
<name>A0A7W9YIT6_9ACTN</name>
<feature type="compositionally biased region" description="Basic residues" evidence="1">
    <location>
        <begin position="54"/>
        <end position="64"/>
    </location>
</feature>
<dbReference type="SUPFAM" id="SSF53098">
    <property type="entry name" value="Ribonuclease H-like"/>
    <property type="match status" value="1"/>
</dbReference>
<proteinExistence type="predicted"/>
<accession>A0A7W9YIT6</accession>
<dbReference type="RefSeq" id="WP_184076153.1">
    <property type="nucleotide sequence ID" value="NZ_JACHDS010000001.1"/>
</dbReference>
<protein>
    <submittedName>
        <fullName evidence="2">Uncharacterized protein</fullName>
    </submittedName>
</protein>